<dbReference type="InterPro" id="IPR000515">
    <property type="entry name" value="MetI-like"/>
</dbReference>
<dbReference type="InterPro" id="IPR011867">
    <property type="entry name" value="ModB_ABC"/>
</dbReference>
<feature type="domain" description="ABC transmembrane type-1" evidence="13">
    <location>
        <begin position="11"/>
        <end position="215"/>
    </location>
</feature>
<evidence type="ECO:0000256" key="3">
    <source>
        <dbReference type="ARBA" id="ARBA00007069"/>
    </source>
</evidence>
<evidence type="ECO:0000259" key="13">
    <source>
        <dbReference type="PROSITE" id="PS50928"/>
    </source>
</evidence>
<comment type="similarity">
    <text evidence="3 12">Belongs to the binding-protein-dependent transport system permease family. CysTW subfamily.</text>
</comment>
<comment type="function">
    <text evidence="1 12">Part of the binding-protein-dependent transport system for molybdenum; probably responsible for the translocation of the substrate across the membrane.</text>
</comment>
<comment type="caution">
    <text evidence="14">The sequence shown here is derived from an EMBL/GenBank/DDBJ whole genome shotgun (WGS) entry which is preliminary data.</text>
</comment>
<keyword evidence="4 11" id="KW-0813">Transport</keyword>
<dbReference type="CDD" id="cd06261">
    <property type="entry name" value="TM_PBP2"/>
    <property type="match status" value="1"/>
</dbReference>
<dbReference type="Pfam" id="PF00528">
    <property type="entry name" value="BPD_transp_1"/>
    <property type="match status" value="1"/>
</dbReference>
<evidence type="ECO:0000256" key="5">
    <source>
        <dbReference type="ARBA" id="ARBA00022475"/>
    </source>
</evidence>
<feature type="transmembrane region" description="Helical" evidence="11">
    <location>
        <begin position="136"/>
        <end position="158"/>
    </location>
</feature>
<feature type="transmembrane region" description="Helical" evidence="11">
    <location>
        <begin position="197"/>
        <end position="220"/>
    </location>
</feature>
<evidence type="ECO:0000256" key="11">
    <source>
        <dbReference type="RuleBase" id="RU363032"/>
    </source>
</evidence>
<evidence type="ECO:0000256" key="8">
    <source>
        <dbReference type="ARBA" id="ARBA00022692"/>
    </source>
</evidence>
<dbReference type="SUPFAM" id="SSF161098">
    <property type="entry name" value="MetI-like"/>
    <property type="match status" value="1"/>
</dbReference>
<protein>
    <recommendedName>
        <fullName evidence="12">Molybdenum transport system permease</fullName>
    </recommendedName>
</protein>
<evidence type="ECO:0000256" key="10">
    <source>
        <dbReference type="ARBA" id="ARBA00023136"/>
    </source>
</evidence>
<dbReference type="GO" id="GO:0015098">
    <property type="term" value="F:molybdate ion transmembrane transporter activity"/>
    <property type="evidence" value="ECO:0007669"/>
    <property type="project" value="UniProtKB-UniRule"/>
</dbReference>
<name>A0A3D0KBI9_9GAMM</name>
<evidence type="ECO:0000256" key="6">
    <source>
        <dbReference type="ARBA" id="ARBA00022505"/>
    </source>
</evidence>
<dbReference type="NCBIfam" id="NF006939">
    <property type="entry name" value="PRK09421.1"/>
    <property type="match status" value="1"/>
</dbReference>
<dbReference type="InterPro" id="IPR035906">
    <property type="entry name" value="MetI-like_sf"/>
</dbReference>
<dbReference type="PROSITE" id="PS50928">
    <property type="entry name" value="ABC_TM1"/>
    <property type="match status" value="1"/>
</dbReference>
<keyword evidence="7 12" id="KW-0997">Cell inner membrane</keyword>
<gene>
    <name evidence="14" type="primary">modB</name>
    <name evidence="14" type="synonym">chlJ</name>
    <name evidence="14" type="ORF">DEO68_00755</name>
</gene>
<evidence type="ECO:0000313" key="14">
    <source>
        <dbReference type="EMBL" id="HCA00725.1"/>
    </source>
</evidence>
<feature type="transmembrane region" description="Helical" evidence="11">
    <location>
        <begin position="15"/>
        <end position="37"/>
    </location>
</feature>
<dbReference type="PANTHER" id="PTHR30183:SF3">
    <property type="entry name" value="MOLYBDENUM TRANSPORT SYSTEM PERMEASE PROTEIN MODB"/>
    <property type="match status" value="1"/>
</dbReference>
<dbReference type="GO" id="GO:0005886">
    <property type="term" value="C:plasma membrane"/>
    <property type="evidence" value="ECO:0007669"/>
    <property type="project" value="UniProtKB-SubCell"/>
</dbReference>
<reference evidence="14" key="1">
    <citation type="journal article" date="2018" name="Nat. Biotechnol.">
        <title>A standardized bacterial taxonomy based on genome phylogeny substantially revises the tree of life.</title>
        <authorList>
            <person name="Parks D.H."/>
            <person name="Chuvochina M."/>
            <person name="Waite D.W."/>
            <person name="Rinke C."/>
            <person name="Skarshewski A."/>
            <person name="Chaumeil P.A."/>
            <person name="Hugenholtz P."/>
        </authorList>
    </citation>
    <scope>NUCLEOTIDE SEQUENCE [LARGE SCALE GENOMIC DNA]</scope>
    <source>
        <strain evidence="14">UBA11284</strain>
    </source>
</reference>
<dbReference type="AlphaFoldDB" id="A0A3D0KBI9"/>
<keyword evidence="5" id="KW-1003">Cell membrane</keyword>
<keyword evidence="8 11" id="KW-0812">Transmembrane</keyword>
<evidence type="ECO:0000256" key="7">
    <source>
        <dbReference type="ARBA" id="ARBA00022519"/>
    </source>
</evidence>
<evidence type="ECO:0000256" key="2">
    <source>
        <dbReference type="ARBA" id="ARBA00004429"/>
    </source>
</evidence>
<keyword evidence="6 12" id="KW-0500">Molybdenum</keyword>
<keyword evidence="9 11" id="KW-1133">Transmembrane helix</keyword>
<dbReference type="EMBL" id="DOTR01000007">
    <property type="protein sequence ID" value="HCA00725.1"/>
    <property type="molecule type" value="Genomic_DNA"/>
</dbReference>
<evidence type="ECO:0000256" key="4">
    <source>
        <dbReference type="ARBA" id="ARBA00022448"/>
    </source>
</evidence>
<evidence type="ECO:0000256" key="9">
    <source>
        <dbReference type="ARBA" id="ARBA00022989"/>
    </source>
</evidence>
<accession>A0A3D0KBI9</accession>
<proteinExistence type="inferred from homology"/>
<dbReference type="FunFam" id="1.10.3720.10:FF:000018">
    <property type="entry name" value="Molybdenum transport system permease"/>
    <property type="match status" value="1"/>
</dbReference>
<organism evidence="14">
    <name type="scientific">Halomonas campaniensis</name>
    <dbReference type="NCBI Taxonomy" id="213554"/>
    <lineage>
        <taxon>Bacteria</taxon>
        <taxon>Pseudomonadati</taxon>
        <taxon>Pseudomonadota</taxon>
        <taxon>Gammaproteobacteria</taxon>
        <taxon>Oceanospirillales</taxon>
        <taxon>Halomonadaceae</taxon>
        <taxon>Halomonas</taxon>
    </lineage>
</organism>
<dbReference type="Gene3D" id="1.10.3720.10">
    <property type="entry name" value="MetI-like"/>
    <property type="match status" value="1"/>
</dbReference>
<dbReference type="PANTHER" id="PTHR30183">
    <property type="entry name" value="MOLYBDENUM TRANSPORT SYSTEM PERMEASE PROTEIN MODB"/>
    <property type="match status" value="1"/>
</dbReference>
<comment type="subcellular location">
    <subcellularLocation>
        <location evidence="2 12">Cell inner membrane</location>
        <topology evidence="2 12">Multi-pass membrane protein</topology>
    </subcellularLocation>
    <subcellularLocation>
        <location evidence="11">Cell membrane</location>
        <topology evidence="11">Multi-pass membrane protein</topology>
    </subcellularLocation>
</comment>
<evidence type="ECO:0000256" key="1">
    <source>
        <dbReference type="ARBA" id="ARBA00002949"/>
    </source>
</evidence>
<dbReference type="NCBIfam" id="TIGR02141">
    <property type="entry name" value="modB_ABC"/>
    <property type="match status" value="1"/>
</dbReference>
<sequence length="233" mass="25133">MTLSPAEWEAIRLSLLIGLAAVAWILPPGIAVAWWLARYHFRGKALVNGLIHLPLVLPPVVVGYLLLIGLGRQGVFGQWLYSNLGVSLPFTWQGAAVASGVMAFPLLVRALRLSLEAVDPKLEAAASTLGASRWRVFTTITLPLAIPGLLTGTVLAFARALSEFGATITFASNIPGETRTLPLALYTLIQTPGQEAAAARLCFLAIIIALLSLIASEWLARRTQQRLQERDAY</sequence>
<feature type="transmembrane region" description="Helical" evidence="11">
    <location>
        <begin position="90"/>
        <end position="111"/>
    </location>
</feature>
<feature type="transmembrane region" description="Helical" evidence="11">
    <location>
        <begin position="49"/>
        <end position="70"/>
    </location>
</feature>
<keyword evidence="10 11" id="KW-0472">Membrane</keyword>
<evidence type="ECO:0000256" key="12">
    <source>
        <dbReference type="RuleBase" id="RU365097"/>
    </source>
</evidence>